<dbReference type="Pfam" id="PF13894">
    <property type="entry name" value="zf-C2H2_4"/>
    <property type="match status" value="2"/>
</dbReference>
<dbReference type="SUPFAM" id="SSF57667">
    <property type="entry name" value="beta-beta-alpha zinc fingers"/>
    <property type="match status" value="5"/>
</dbReference>
<keyword evidence="6" id="KW-0862">Zinc</keyword>
<accession>A0A8D8QKJ4</accession>
<evidence type="ECO:0000256" key="9">
    <source>
        <dbReference type="ARBA" id="ARBA00023163"/>
    </source>
</evidence>
<dbReference type="FunFam" id="3.30.160.60:FF:000875">
    <property type="entry name" value="zinc finger protein 236 isoform X7"/>
    <property type="match status" value="1"/>
</dbReference>
<dbReference type="PANTHER" id="PTHR24379:SF121">
    <property type="entry name" value="C2H2-TYPE DOMAIN-CONTAINING PROTEIN"/>
    <property type="match status" value="1"/>
</dbReference>
<dbReference type="InterPro" id="IPR036236">
    <property type="entry name" value="Znf_C2H2_sf"/>
</dbReference>
<feature type="domain" description="C2H2-type" evidence="12">
    <location>
        <begin position="353"/>
        <end position="380"/>
    </location>
</feature>
<feature type="domain" description="C2H2-type" evidence="12">
    <location>
        <begin position="381"/>
        <end position="407"/>
    </location>
</feature>
<evidence type="ECO:0000256" key="4">
    <source>
        <dbReference type="ARBA" id="ARBA00022737"/>
    </source>
</evidence>
<dbReference type="PROSITE" id="PS00028">
    <property type="entry name" value="ZINC_FINGER_C2H2_1"/>
    <property type="match status" value="9"/>
</dbReference>
<evidence type="ECO:0000256" key="3">
    <source>
        <dbReference type="ARBA" id="ARBA00022723"/>
    </source>
</evidence>
<evidence type="ECO:0000256" key="1">
    <source>
        <dbReference type="ARBA" id="ARBA00004123"/>
    </source>
</evidence>
<evidence type="ECO:0000256" key="5">
    <source>
        <dbReference type="ARBA" id="ARBA00022771"/>
    </source>
</evidence>
<sequence>MVSNIISLNKISNCVYFFHVSFRSDMKSVTKICKFDLSIVQNITKGPNENDDDNDECQWCGFKSDNLTSLYIHFHECKNQTKIFQCALCGKQLKKKSALKLHMITNHLDEQSTICNLCKETFDTHNQLKQHFEKCKLNWRKGNRKIKCNYCNTTSRSREKYLRHLQQCKPEGGFQCDYCKKKFPYKKILQNHIENVHLRDESFSCFICGHTFKCKSYVSYHIKRSHMKLVANKTNYFPCSHCSRTFNNRQALSDHQHVHTGVKAHQCNICGKSYADRGGVVRHMKNTHERREKPPPLICEICGKSYNYARGLGLHKALKHLNLQPQCTICNKKFSGKKGLDIHMNTHSGVKPWCCEICGRNFSTKNYLKVHTRIHTGELPYSCQVCQKSFKQKSSLTNHIRVNHPGV</sequence>
<organism evidence="13">
    <name type="scientific">Cacopsylla melanoneura</name>
    <dbReference type="NCBI Taxonomy" id="428564"/>
    <lineage>
        <taxon>Eukaryota</taxon>
        <taxon>Metazoa</taxon>
        <taxon>Ecdysozoa</taxon>
        <taxon>Arthropoda</taxon>
        <taxon>Hexapoda</taxon>
        <taxon>Insecta</taxon>
        <taxon>Pterygota</taxon>
        <taxon>Neoptera</taxon>
        <taxon>Paraneoptera</taxon>
        <taxon>Hemiptera</taxon>
        <taxon>Sternorrhyncha</taxon>
        <taxon>Psylloidea</taxon>
        <taxon>Psyllidae</taxon>
        <taxon>Psyllinae</taxon>
        <taxon>Cacopsylla</taxon>
    </lineage>
</organism>
<dbReference type="EMBL" id="HBUF01594019">
    <property type="protein sequence ID" value="CAG6774206.1"/>
    <property type="molecule type" value="Transcribed_RNA"/>
</dbReference>
<dbReference type="InterPro" id="IPR013087">
    <property type="entry name" value="Znf_C2H2_type"/>
</dbReference>
<evidence type="ECO:0000256" key="2">
    <source>
        <dbReference type="ARBA" id="ARBA00006991"/>
    </source>
</evidence>
<feature type="domain" description="C2H2-type" evidence="12">
    <location>
        <begin position="237"/>
        <end position="264"/>
    </location>
</feature>
<protein>
    <submittedName>
        <fullName evidence="13">Zinc finger protein 26</fullName>
    </submittedName>
</protein>
<dbReference type="GO" id="GO:0005634">
    <property type="term" value="C:nucleus"/>
    <property type="evidence" value="ECO:0007669"/>
    <property type="project" value="UniProtKB-SubCell"/>
</dbReference>
<evidence type="ECO:0000259" key="12">
    <source>
        <dbReference type="PROSITE" id="PS50157"/>
    </source>
</evidence>
<evidence type="ECO:0000313" key="13">
    <source>
        <dbReference type="EMBL" id="CAG6633669.1"/>
    </source>
</evidence>
<keyword evidence="10" id="KW-0539">Nucleus</keyword>
<keyword evidence="7" id="KW-0805">Transcription regulation</keyword>
<dbReference type="EMBL" id="HBUF01403206">
    <property type="protein sequence ID" value="CAG6737420.1"/>
    <property type="molecule type" value="Transcribed_RNA"/>
</dbReference>
<dbReference type="Pfam" id="PF00096">
    <property type="entry name" value="zf-C2H2"/>
    <property type="match status" value="4"/>
</dbReference>
<evidence type="ECO:0000256" key="11">
    <source>
        <dbReference type="PROSITE-ProRule" id="PRU00042"/>
    </source>
</evidence>
<reference evidence="13" key="1">
    <citation type="submission" date="2021-05" db="EMBL/GenBank/DDBJ databases">
        <authorList>
            <person name="Alioto T."/>
            <person name="Alioto T."/>
            <person name="Gomez Garrido J."/>
        </authorList>
    </citation>
    <scope>NUCLEOTIDE SEQUENCE</scope>
</reference>
<evidence type="ECO:0000256" key="6">
    <source>
        <dbReference type="ARBA" id="ARBA00022833"/>
    </source>
</evidence>
<dbReference type="FunFam" id="3.30.160.60:FF:001506">
    <property type="entry name" value="Zinc finger protein"/>
    <property type="match status" value="1"/>
</dbReference>
<dbReference type="PROSITE" id="PS50157">
    <property type="entry name" value="ZINC_FINGER_C2H2_2"/>
    <property type="match status" value="9"/>
</dbReference>
<dbReference type="GO" id="GO:0003677">
    <property type="term" value="F:DNA binding"/>
    <property type="evidence" value="ECO:0007669"/>
    <property type="project" value="UniProtKB-KW"/>
</dbReference>
<feature type="domain" description="C2H2-type" evidence="12">
    <location>
        <begin position="174"/>
        <end position="202"/>
    </location>
</feature>
<keyword evidence="8" id="KW-0238">DNA-binding</keyword>
<feature type="domain" description="C2H2-type" evidence="12">
    <location>
        <begin position="325"/>
        <end position="352"/>
    </location>
</feature>
<dbReference type="Gene3D" id="3.30.160.60">
    <property type="entry name" value="Classic Zinc Finger"/>
    <property type="match status" value="7"/>
</dbReference>
<evidence type="ECO:0000256" key="7">
    <source>
        <dbReference type="ARBA" id="ARBA00023015"/>
    </source>
</evidence>
<feature type="domain" description="C2H2-type" evidence="12">
    <location>
        <begin position="84"/>
        <end position="112"/>
    </location>
</feature>
<feature type="domain" description="C2H2-type" evidence="12">
    <location>
        <begin position="203"/>
        <end position="226"/>
    </location>
</feature>
<dbReference type="EMBL" id="HBUF01083339">
    <property type="protein sequence ID" value="CAG6633669.1"/>
    <property type="molecule type" value="Transcribed_RNA"/>
</dbReference>
<dbReference type="SMART" id="SM00355">
    <property type="entry name" value="ZnF_C2H2"/>
    <property type="match status" value="11"/>
</dbReference>
<dbReference type="GO" id="GO:0008270">
    <property type="term" value="F:zinc ion binding"/>
    <property type="evidence" value="ECO:0007669"/>
    <property type="project" value="UniProtKB-KW"/>
</dbReference>
<evidence type="ECO:0000256" key="10">
    <source>
        <dbReference type="ARBA" id="ARBA00023242"/>
    </source>
</evidence>
<keyword evidence="4" id="KW-0677">Repeat</keyword>
<dbReference type="AlphaFoldDB" id="A0A8D8QKJ4"/>
<dbReference type="Pfam" id="PF13913">
    <property type="entry name" value="zf-C2HC_2"/>
    <property type="match status" value="1"/>
</dbReference>
<evidence type="ECO:0000256" key="8">
    <source>
        <dbReference type="ARBA" id="ARBA00023125"/>
    </source>
</evidence>
<keyword evidence="3" id="KW-0479">Metal-binding</keyword>
<dbReference type="PANTHER" id="PTHR24379">
    <property type="entry name" value="KRAB AND ZINC FINGER DOMAIN-CONTAINING"/>
    <property type="match status" value="1"/>
</dbReference>
<keyword evidence="5 11" id="KW-0863">Zinc-finger</keyword>
<name>A0A8D8QKJ4_9HEMI</name>
<comment type="similarity">
    <text evidence="2">Belongs to the krueppel C2H2-type zinc-finger protein family.</text>
</comment>
<proteinExistence type="inferred from homology"/>
<feature type="domain" description="C2H2-type" evidence="12">
    <location>
        <begin position="297"/>
        <end position="325"/>
    </location>
</feature>
<feature type="domain" description="C2H2-type" evidence="12">
    <location>
        <begin position="265"/>
        <end position="293"/>
    </location>
</feature>
<comment type="subcellular location">
    <subcellularLocation>
        <location evidence="1">Nucleus</location>
    </subcellularLocation>
</comment>
<keyword evidence="9" id="KW-0804">Transcription</keyword>